<dbReference type="SUPFAM" id="SSF50129">
    <property type="entry name" value="GroES-like"/>
    <property type="match status" value="1"/>
</dbReference>
<dbReference type="Pfam" id="PF00107">
    <property type="entry name" value="ADH_zinc_N"/>
    <property type="match status" value="1"/>
</dbReference>
<proteinExistence type="predicted"/>
<evidence type="ECO:0000313" key="2">
    <source>
        <dbReference type="EMBL" id="MDT0352596.1"/>
    </source>
</evidence>
<feature type="domain" description="Enoyl reductase (ER)" evidence="1">
    <location>
        <begin position="11"/>
        <end position="316"/>
    </location>
</feature>
<name>A0ABU2NF64_9PSEU</name>
<dbReference type="InterPro" id="IPR036291">
    <property type="entry name" value="NAD(P)-bd_dom_sf"/>
</dbReference>
<dbReference type="CDD" id="cd08241">
    <property type="entry name" value="QOR1"/>
    <property type="match status" value="1"/>
</dbReference>
<dbReference type="InterPro" id="IPR051397">
    <property type="entry name" value="Zn-ADH-like_protein"/>
</dbReference>
<keyword evidence="3" id="KW-1185">Reference proteome</keyword>
<reference evidence="3" key="1">
    <citation type="submission" date="2023-07" db="EMBL/GenBank/DDBJ databases">
        <title>30 novel species of actinomycetes from the DSMZ collection.</title>
        <authorList>
            <person name="Nouioui I."/>
        </authorList>
    </citation>
    <scope>NUCLEOTIDE SEQUENCE [LARGE SCALE GENOMIC DNA]</scope>
    <source>
        <strain evidence="3">DSM 45834</strain>
    </source>
</reference>
<evidence type="ECO:0000313" key="3">
    <source>
        <dbReference type="Proteomes" id="UP001183202"/>
    </source>
</evidence>
<comment type="caution">
    <text evidence="2">The sequence shown here is derived from an EMBL/GenBank/DDBJ whole genome shotgun (WGS) entry which is preliminary data.</text>
</comment>
<protein>
    <submittedName>
        <fullName evidence="2">NADPH:quinone oxidoreductase family protein</fullName>
        <ecNumber evidence="2">1.-.-.-</ecNumber>
    </submittedName>
</protein>
<dbReference type="EC" id="1.-.-.-" evidence="2"/>
<dbReference type="SMART" id="SM00829">
    <property type="entry name" value="PKS_ER"/>
    <property type="match status" value="1"/>
</dbReference>
<keyword evidence="2" id="KW-0560">Oxidoreductase</keyword>
<dbReference type="RefSeq" id="WP_311559099.1">
    <property type="nucleotide sequence ID" value="NZ_JAVREJ010000019.1"/>
</dbReference>
<dbReference type="Gene3D" id="3.40.50.720">
    <property type="entry name" value="NAD(P)-binding Rossmann-like Domain"/>
    <property type="match status" value="1"/>
</dbReference>
<dbReference type="InterPro" id="IPR013154">
    <property type="entry name" value="ADH-like_N"/>
</dbReference>
<dbReference type="InterPro" id="IPR013149">
    <property type="entry name" value="ADH-like_C"/>
</dbReference>
<gene>
    <name evidence="2" type="ORF">RM445_24020</name>
</gene>
<dbReference type="GO" id="GO:0016491">
    <property type="term" value="F:oxidoreductase activity"/>
    <property type="evidence" value="ECO:0007669"/>
    <property type="project" value="UniProtKB-KW"/>
</dbReference>
<sequence>MRALRVHEPIGPDGLRLDEVDVPPPPDDTAVRVAVHAAGVGFIDTLLVRGRYQVKPPTPFVPGLEVAGAVESAPHGSGFSPGDCVFGHVMGGGFAETAWVPAARLAPLPVELSAVEGAAALVNHHTAIVALTRRGRLQRRDRVLVHGAGGGLGSAVVQIAAAFGNEVLAVAGSSERRELAARAGATTVYDHESWFEAVRAAGGVDVIVDPVGGAVFEQSVRCLRPEGRLITVGFTSGTIPSAAANRLLLRNASVVGAAWRELLDVEPGLFTDTAERLASLVKDGLRPLVGATFDLADGATALRLVEDRAMAGKIVLTTR</sequence>
<dbReference type="EMBL" id="JAVREJ010000019">
    <property type="protein sequence ID" value="MDT0352596.1"/>
    <property type="molecule type" value="Genomic_DNA"/>
</dbReference>
<dbReference type="SUPFAM" id="SSF51735">
    <property type="entry name" value="NAD(P)-binding Rossmann-fold domains"/>
    <property type="match status" value="1"/>
</dbReference>
<dbReference type="Pfam" id="PF08240">
    <property type="entry name" value="ADH_N"/>
    <property type="match status" value="1"/>
</dbReference>
<accession>A0ABU2NF64</accession>
<dbReference type="PANTHER" id="PTHR43677:SF4">
    <property type="entry name" value="QUINONE OXIDOREDUCTASE-LIKE PROTEIN 2"/>
    <property type="match status" value="1"/>
</dbReference>
<dbReference type="Gene3D" id="3.90.180.10">
    <property type="entry name" value="Medium-chain alcohol dehydrogenases, catalytic domain"/>
    <property type="match status" value="1"/>
</dbReference>
<evidence type="ECO:0000259" key="1">
    <source>
        <dbReference type="SMART" id="SM00829"/>
    </source>
</evidence>
<dbReference type="InterPro" id="IPR020843">
    <property type="entry name" value="ER"/>
</dbReference>
<dbReference type="PANTHER" id="PTHR43677">
    <property type="entry name" value="SHORT-CHAIN DEHYDROGENASE/REDUCTASE"/>
    <property type="match status" value="1"/>
</dbReference>
<dbReference type="InterPro" id="IPR011032">
    <property type="entry name" value="GroES-like_sf"/>
</dbReference>
<organism evidence="2 3">
    <name type="scientific">Pseudonocardia charpentierae</name>
    <dbReference type="NCBI Taxonomy" id="3075545"/>
    <lineage>
        <taxon>Bacteria</taxon>
        <taxon>Bacillati</taxon>
        <taxon>Actinomycetota</taxon>
        <taxon>Actinomycetes</taxon>
        <taxon>Pseudonocardiales</taxon>
        <taxon>Pseudonocardiaceae</taxon>
        <taxon>Pseudonocardia</taxon>
    </lineage>
</organism>
<dbReference type="Proteomes" id="UP001183202">
    <property type="component" value="Unassembled WGS sequence"/>
</dbReference>